<dbReference type="Gene3D" id="2.40.10.10">
    <property type="entry name" value="Trypsin-like serine proteases"/>
    <property type="match status" value="1"/>
</dbReference>
<reference evidence="1 2" key="1">
    <citation type="journal article" date="2007" name="Nature">
        <title>Evolution of genes and genomes on the Drosophila phylogeny.</title>
        <authorList>
            <consortium name="Drosophila 12 Genomes Consortium"/>
            <person name="Clark A.G."/>
            <person name="Eisen M.B."/>
            <person name="Smith D.R."/>
            <person name="Bergman C.M."/>
            <person name="Oliver B."/>
            <person name="Markow T.A."/>
            <person name="Kaufman T.C."/>
            <person name="Kellis M."/>
            <person name="Gelbart W."/>
            <person name="Iyer V.N."/>
            <person name="Pollard D.A."/>
            <person name="Sackton T.B."/>
            <person name="Larracuente A.M."/>
            <person name="Singh N.D."/>
            <person name="Abad J.P."/>
            <person name="Abt D.N."/>
            <person name="Adryan B."/>
            <person name="Aguade M."/>
            <person name="Akashi H."/>
            <person name="Anderson W.W."/>
            <person name="Aquadro C.F."/>
            <person name="Ardell D.H."/>
            <person name="Arguello R."/>
            <person name="Artieri C.G."/>
            <person name="Barbash D.A."/>
            <person name="Barker D."/>
            <person name="Barsanti P."/>
            <person name="Batterham P."/>
            <person name="Batzoglou S."/>
            <person name="Begun D."/>
            <person name="Bhutkar A."/>
            <person name="Blanco E."/>
            <person name="Bosak S.A."/>
            <person name="Bradley R.K."/>
            <person name="Brand A.D."/>
            <person name="Brent M.R."/>
            <person name="Brooks A.N."/>
            <person name="Brown R.H."/>
            <person name="Butlin R.K."/>
            <person name="Caggese C."/>
            <person name="Calvi B.R."/>
            <person name="Bernardo de Carvalho A."/>
            <person name="Caspi A."/>
            <person name="Castrezana S."/>
            <person name="Celniker S.E."/>
            <person name="Chang J.L."/>
            <person name="Chapple C."/>
            <person name="Chatterji S."/>
            <person name="Chinwalla A."/>
            <person name="Civetta A."/>
            <person name="Clifton S.W."/>
            <person name="Comeron J.M."/>
            <person name="Costello J.C."/>
            <person name="Coyne J.A."/>
            <person name="Daub J."/>
            <person name="David R.G."/>
            <person name="Delcher A.L."/>
            <person name="Delehaunty K."/>
            <person name="Do C.B."/>
            <person name="Ebling H."/>
            <person name="Edwards K."/>
            <person name="Eickbush T."/>
            <person name="Evans J.D."/>
            <person name="Filipski A."/>
            <person name="Findeiss S."/>
            <person name="Freyhult E."/>
            <person name="Fulton L."/>
            <person name="Fulton R."/>
            <person name="Garcia A.C."/>
            <person name="Gardiner A."/>
            <person name="Garfield D.A."/>
            <person name="Garvin B.E."/>
            <person name="Gibson G."/>
            <person name="Gilbert D."/>
            <person name="Gnerre S."/>
            <person name="Godfrey J."/>
            <person name="Good R."/>
            <person name="Gotea V."/>
            <person name="Gravely B."/>
            <person name="Greenberg A.J."/>
            <person name="Griffiths-Jones S."/>
            <person name="Gross S."/>
            <person name="Guigo R."/>
            <person name="Gustafson E.A."/>
            <person name="Haerty W."/>
            <person name="Hahn M.W."/>
            <person name="Halligan D.L."/>
            <person name="Halpern A.L."/>
            <person name="Halter G.M."/>
            <person name="Han M.V."/>
            <person name="Heger A."/>
            <person name="Hillier L."/>
            <person name="Hinrichs A.S."/>
            <person name="Holmes I."/>
            <person name="Hoskins R.A."/>
            <person name="Hubisz M.J."/>
            <person name="Hultmark D."/>
            <person name="Huntley M.A."/>
            <person name="Jaffe D.B."/>
            <person name="Jagadeeshan S."/>
            <person name="Jeck W.R."/>
            <person name="Johnson J."/>
            <person name="Jones C.D."/>
            <person name="Jordan W.C."/>
            <person name="Karpen G.H."/>
            <person name="Kataoka E."/>
            <person name="Keightley P.D."/>
            <person name="Kheradpour P."/>
            <person name="Kirkness E.F."/>
            <person name="Koerich L.B."/>
            <person name="Kristiansen K."/>
            <person name="Kudrna D."/>
            <person name="Kulathinal R.J."/>
            <person name="Kumar S."/>
            <person name="Kwok R."/>
            <person name="Lander E."/>
            <person name="Langley C.H."/>
            <person name="Lapoint R."/>
            <person name="Lazzaro B.P."/>
            <person name="Lee S.J."/>
            <person name="Levesque L."/>
            <person name="Li R."/>
            <person name="Lin C.F."/>
            <person name="Lin M.F."/>
            <person name="Lindblad-Toh K."/>
            <person name="Llopart A."/>
            <person name="Long M."/>
            <person name="Low L."/>
            <person name="Lozovsky E."/>
            <person name="Lu J."/>
            <person name="Luo M."/>
            <person name="Machado C.A."/>
            <person name="Makalowski W."/>
            <person name="Marzo M."/>
            <person name="Matsuda M."/>
            <person name="Matzkin L."/>
            <person name="McAllister B."/>
            <person name="McBride C.S."/>
            <person name="McKernan B."/>
            <person name="McKernan K."/>
            <person name="Mendez-Lago M."/>
            <person name="Minx P."/>
            <person name="Mollenhauer M.U."/>
            <person name="Montooth K."/>
            <person name="Mount S.M."/>
            <person name="Mu X."/>
            <person name="Myers E."/>
            <person name="Negre B."/>
            <person name="Newfeld S."/>
            <person name="Nielsen R."/>
            <person name="Noor M.A."/>
            <person name="O'Grady P."/>
            <person name="Pachter L."/>
            <person name="Papaceit M."/>
            <person name="Parisi M.J."/>
            <person name="Parisi M."/>
            <person name="Parts L."/>
            <person name="Pedersen J.S."/>
            <person name="Pesole G."/>
            <person name="Phillippy A.M."/>
            <person name="Ponting C.P."/>
            <person name="Pop M."/>
            <person name="Porcelli D."/>
            <person name="Powell J.R."/>
            <person name="Prohaska S."/>
            <person name="Pruitt K."/>
            <person name="Puig M."/>
            <person name="Quesneville H."/>
            <person name="Ram K.R."/>
            <person name="Rand D."/>
            <person name="Rasmussen M.D."/>
            <person name="Reed L.K."/>
            <person name="Reenan R."/>
            <person name="Reily A."/>
            <person name="Remington K.A."/>
            <person name="Rieger T.T."/>
            <person name="Ritchie M.G."/>
            <person name="Robin C."/>
            <person name="Rogers Y.H."/>
            <person name="Rohde C."/>
            <person name="Rozas J."/>
            <person name="Rubenfield M.J."/>
            <person name="Ruiz A."/>
            <person name="Russo S."/>
            <person name="Salzberg S.L."/>
            <person name="Sanchez-Gracia A."/>
            <person name="Saranga D.J."/>
            <person name="Sato H."/>
            <person name="Schaeffer S.W."/>
            <person name="Schatz M.C."/>
            <person name="Schlenke T."/>
            <person name="Schwartz R."/>
            <person name="Segarra C."/>
            <person name="Singh R.S."/>
            <person name="Sirot L."/>
            <person name="Sirota M."/>
            <person name="Sisneros N.B."/>
            <person name="Smith C.D."/>
            <person name="Smith T.F."/>
            <person name="Spieth J."/>
            <person name="Stage D.E."/>
            <person name="Stark A."/>
            <person name="Stephan W."/>
            <person name="Strausberg R.L."/>
            <person name="Strempel S."/>
            <person name="Sturgill D."/>
            <person name="Sutton G."/>
            <person name="Sutton G.G."/>
            <person name="Tao W."/>
            <person name="Teichmann S."/>
            <person name="Tobari Y.N."/>
            <person name="Tomimura Y."/>
            <person name="Tsolas J.M."/>
            <person name="Valente V.L."/>
            <person name="Venter E."/>
            <person name="Venter J.C."/>
            <person name="Vicario S."/>
            <person name="Vieira F.G."/>
            <person name="Vilella A.J."/>
            <person name="Villasante A."/>
            <person name="Walenz B."/>
            <person name="Wang J."/>
            <person name="Wasserman M."/>
            <person name="Watts T."/>
            <person name="Wilson D."/>
            <person name="Wilson R.K."/>
            <person name="Wing R.A."/>
            <person name="Wolfner M.F."/>
            <person name="Wong A."/>
            <person name="Wong G.K."/>
            <person name="Wu C.I."/>
            <person name="Wu G."/>
            <person name="Yamamoto D."/>
            <person name="Yang H.P."/>
            <person name="Yang S.P."/>
            <person name="Yorke J.A."/>
            <person name="Yoshida K."/>
            <person name="Zdobnov E."/>
            <person name="Zhang P."/>
            <person name="Zhang Y."/>
            <person name="Zimin A.V."/>
            <person name="Baldwin J."/>
            <person name="Abdouelleil A."/>
            <person name="Abdulkadir J."/>
            <person name="Abebe A."/>
            <person name="Abera B."/>
            <person name="Abreu J."/>
            <person name="Acer S.C."/>
            <person name="Aftuck L."/>
            <person name="Alexander A."/>
            <person name="An P."/>
            <person name="Anderson E."/>
            <person name="Anderson S."/>
            <person name="Arachi H."/>
            <person name="Azer M."/>
            <person name="Bachantsang P."/>
            <person name="Barry A."/>
            <person name="Bayul T."/>
            <person name="Berlin A."/>
            <person name="Bessette D."/>
            <person name="Bloom T."/>
            <person name="Blye J."/>
            <person name="Boguslavskiy L."/>
            <person name="Bonnet C."/>
            <person name="Boukhgalter B."/>
            <person name="Bourzgui I."/>
            <person name="Brown A."/>
            <person name="Cahill P."/>
            <person name="Channer S."/>
            <person name="Cheshatsang Y."/>
            <person name="Chuda L."/>
            <person name="Citroen M."/>
            <person name="Collymore A."/>
            <person name="Cooke P."/>
            <person name="Costello M."/>
            <person name="D'Aco K."/>
            <person name="Daza R."/>
            <person name="De Haan G."/>
            <person name="DeGray S."/>
            <person name="DeMaso C."/>
            <person name="Dhargay N."/>
            <person name="Dooley K."/>
            <person name="Dooley E."/>
            <person name="Doricent M."/>
            <person name="Dorje P."/>
            <person name="Dorjee K."/>
            <person name="Dupes A."/>
            <person name="Elong R."/>
            <person name="Falk J."/>
            <person name="Farina A."/>
            <person name="Faro S."/>
            <person name="Ferguson D."/>
            <person name="Fisher S."/>
            <person name="Foley C.D."/>
            <person name="Franke A."/>
            <person name="Friedrich D."/>
            <person name="Gadbois L."/>
            <person name="Gearin G."/>
            <person name="Gearin C.R."/>
            <person name="Giannoukos G."/>
            <person name="Goode T."/>
            <person name="Graham J."/>
            <person name="Grandbois E."/>
            <person name="Grewal S."/>
            <person name="Gyaltsen K."/>
            <person name="Hafez N."/>
            <person name="Hagos B."/>
            <person name="Hall J."/>
            <person name="Henson C."/>
            <person name="Hollinger A."/>
            <person name="Honan T."/>
            <person name="Huard M.D."/>
            <person name="Hughes L."/>
            <person name="Hurhula B."/>
            <person name="Husby M.E."/>
            <person name="Kamat A."/>
            <person name="Kanga B."/>
            <person name="Kashin S."/>
            <person name="Khazanovich D."/>
            <person name="Kisner P."/>
            <person name="Lance K."/>
            <person name="Lara M."/>
            <person name="Lee W."/>
            <person name="Lennon N."/>
            <person name="Letendre F."/>
            <person name="LeVine R."/>
            <person name="Lipovsky A."/>
            <person name="Liu X."/>
            <person name="Liu J."/>
            <person name="Liu S."/>
            <person name="Lokyitsang T."/>
            <person name="Lokyitsang Y."/>
            <person name="Lubonja R."/>
            <person name="Lui A."/>
            <person name="MacDonald P."/>
            <person name="Magnisalis V."/>
            <person name="Maru K."/>
            <person name="Matthews C."/>
            <person name="McCusker W."/>
            <person name="McDonough S."/>
            <person name="Mehta T."/>
            <person name="Meldrim J."/>
            <person name="Meneus L."/>
            <person name="Mihai O."/>
            <person name="Mihalev A."/>
            <person name="Mihova T."/>
            <person name="Mittelman R."/>
            <person name="Mlenga V."/>
            <person name="Montmayeur A."/>
            <person name="Mulrain L."/>
            <person name="Navidi A."/>
            <person name="Naylor J."/>
            <person name="Negash T."/>
            <person name="Nguyen T."/>
            <person name="Nguyen N."/>
            <person name="Nicol R."/>
            <person name="Norbu C."/>
            <person name="Norbu N."/>
            <person name="Novod N."/>
            <person name="O'Neill B."/>
            <person name="Osman S."/>
            <person name="Markiewicz E."/>
            <person name="Oyono O.L."/>
            <person name="Patti C."/>
            <person name="Phunkhang P."/>
            <person name="Pierre F."/>
            <person name="Priest M."/>
            <person name="Raghuraman S."/>
            <person name="Rege F."/>
            <person name="Reyes R."/>
            <person name="Rise C."/>
            <person name="Rogov P."/>
            <person name="Ross K."/>
            <person name="Ryan E."/>
            <person name="Settipalli S."/>
            <person name="Shea T."/>
            <person name="Sherpa N."/>
            <person name="Shi L."/>
            <person name="Shih D."/>
            <person name="Sparrow T."/>
            <person name="Spaulding J."/>
            <person name="Stalker J."/>
            <person name="Stange-Thomann N."/>
            <person name="Stavropoulos S."/>
            <person name="Stone C."/>
            <person name="Strader C."/>
            <person name="Tesfaye S."/>
            <person name="Thomson T."/>
            <person name="Thoulutsang Y."/>
            <person name="Thoulutsang D."/>
            <person name="Topham K."/>
            <person name="Topping I."/>
            <person name="Tsamla T."/>
            <person name="Vassiliev H."/>
            <person name="Vo A."/>
            <person name="Wangchuk T."/>
            <person name="Wangdi T."/>
            <person name="Weiand M."/>
            <person name="Wilkinson J."/>
            <person name="Wilson A."/>
            <person name="Yadav S."/>
            <person name="Young G."/>
            <person name="Yu Q."/>
            <person name="Zembek L."/>
            <person name="Zhong D."/>
            <person name="Zimmer A."/>
            <person name="Zwirko Z."/>
            <person name="Jaffe D.B."/>
            <person name="Alvarez P."/>
            <person name="Brockman W."/>
            <person name="Butler J."/>
            <person name="Chin C."/>
            <person name="Gnerre S."/>
            <person name="Grabherr M."/>
            <person name="Kleber M."/>
            <person name="Mauceli E."/>
            <person name="MacCallum I."/>
        </authorList>
    </citation>
    <scope>NUCLEOTIDE SEQUENCE [LARGE SCALE GENOMIC DNA]</scope>
    <source>
        <strain evidence="2">Tucson 15287-2541.00</strain>
    </source>
</reference>
<dbReference type="Proteomes" id="UP000001070">
    <property type="component" value="Unassembled WGS sequence"/>
</dbReference>
<dbReference type="AlphaFoldDB" id="B4JM82"/>
<organism evidence="2">
    <name type="scientific">Drosophila grimshawi</name>
    <name type="common">Hawaiian fruit fly</name>
    <name type="synonym">Idiomyia grimshawi</name>
    <dbReference type="NCBI Taxonomy" id="7222"/>
    <lineage>
        <taxon>Eukaryota</taxon>
        <taxon>Metazoa</taxon>
        <taxon>Ecdysozoa</taxon>
        <taxon>Arthropoda</taxon>
        <taxon>Hexapoda</taxon>
        <taxon>Insecta</taxon>
        <taxon>Pterygota</taxon>
        <taxon>Neoptera</taxon>
        <taxon>Endopterygota</taxon>
        <taxon>Diptera</taxon>
        <taxon>Brachycera</taxon>
        <taxon>Muscomorpha</taxon>
        <taxon>Ephydroidea</taxon>
        <taxon>Drosophilidae</taxon>
        <taxon>Drosophila</taxon>
        <taxon>Hawaiian Drosophila</taxon>
    </lineage>
</organism>
<dbReference type="InterPro" id="IPR043504">
    <property type="entry name" value="Peptidase_S1_PA_chymotrypsin"/>
</dbReference>
<dbReference type="SMR" id="B4JM82"/>
<keyword evidence="2" id="KW-1185">Reference proteome</keyword>
<protein>
    <submittedName>
        <fullName evidence="1">GH24380</fullName>
    </submittedName>
</protein>
<dbReference type="EMBL" id="CH916371">
    <property type="protein sequence ID" value="EDV91843.1"/>
    <property type="molecule type" value="Genomic_DNA"/>
</dbReference>
<accession>B4JM82</accession>
<proteinExistence type="predicted"/>
<evidence type="ECO:0000313" key="1">
    <source>
        <dbReference type="EMBL" id="EDV91843.1"/>
    </source>
</evidence>
<dbReference type="InParanoid" id="B4JM82"/>
<gene>
    <name evidence="1" type="primary">Dgri\GH24380</name>
    <name evidence="1" type="ORF">Dgri_GH24380</name>
</gene>
<evidence type="ECO:0000313" key="2">
    <source>
        <dbReference type="Proteomes" id="UP000001070"/>
    </source>
</evidence>
<dbReference type="SUPFAM" id="SSF50494">
    <property type="entry name" value="Trypsin-like serine proteases"/>
    <property type="match status" value="1"/>
</dbReference>
<sequence length="80" mass="8724">MICARCVNDLESGACTADSGGPLTGIGSWGMPPVPGIHTDVWYYRKWIEDNALLMNLPNHRGIPFPVALNTMGTYDFLPS</sequence>
<dbReference type="InterPro" id="IPR009003">
    <property type="entry name" value="Peptidase_S1_PA"/>
</dbReference>
<dbReference type="HOGENOM" id="CLU_2592268_0_0_1"/>
<name>B4JM82_DROGR</name>